<feature type="region of interest" description="Disordered" evidence="1">
    <location>
        <begin position="131"/>
        <end position="157"/>
    </location>
</feature>
<feature type="compositionally biased region" description="Low complexity" evidence="1">
    <location>
        <begin position="220"/>
        <end position="229"/>
    </location>
</feature>
<reference evidence="2" key="1">
    <citation type="submission" date="2018-11" db="EMBL/GenBank/DDBJ databases">
        <authorList>
            <consortium name="Pathogen Informatics"/>
        </authorList>
    </citation>
    <scope>NUCLEOTIDE SEQUENCE</scope>
</reference>
<feature type="region of interest" description="Disordered" evidence="1">
    <location>
        <begin position="83"/>
        <end position="114"/>
    </location>
</feature>
<protein>
    <submittedName>
        <fullName evidence="2">Uncharacterized protein</fullName>
    </submittedName>
</protein>
<proteinExistence type="predicted"/>
<feature type="compositionally biased region" description="Acidic residues" evidence="1">
    <location>
        <begin position="230"/>
        <end position="252"/>
    </location>
</feature>
<feature type="compositionally biased region" description="Low complexity" evidence="1">
    <location>
        <begin position="83"/>
        <end position="95"/>
    </location>
</feature>
<dbReference type="EMBL" id="CAAALY010254533">
    <property type="protein sequence ID" value="VEL37287.1"/>
    <property type="molecule type" value="Genomic_DNA"/>
</dbReference>
<feature type="compositionally biased region" description="Polar residues" evidence="1">
    <location>
        <begin position="104"/>
        <end position="114"/>
    </location>
</feature>
<evidence type="ECO:0000256" key="1">
    <source>
        <dbReference type="SAM" id="MobiDB-lite"/>
    </source>
</evidence>
<feature type="compositionally biased region" description="Low complexity" evidence="1">
    <location>
        <begin position="137"/>
        <end position="148"/>
    </location>
</feature>
<name>A0A448XI13_9PLAT</name>
<dbReference type="AlphaFoldDB" id="A0A448XI13"/>
<accession>A0A448XI13</accession>
<dbReference type="Proteomes" id="UP000784294">
    <property type="component" value="Unassembled WGS sequence"/>
</dbReference>
<evidence type="ECO:0000313" key="3">
    <source>
        <dbReference type="Proteomes" id="UP000784294"/>
    </source>
</evidence>
<organism evidence="2 3">
    <name type="scientific">Protopolystoma xenopodis</name>
    <dbReference type="NCBI Taxonomy" id="117903"/>
    <lineage>
        <taxon>Eukaryota</taxon>
        <taxon>Metazoa</taxon>
        <taxon>Spiralia</taxon>
        <taxon>Lophotrochozoa</taxon>
        <taxon>Platyhelminthes</taxon>
        <taxon>Monogenea</taxon>
        <taxon>Polyopisthocotylea</taxon>
        <taxon>Polystomatidea</taxon>
        <taxon>Polystomatidae</taxon>
        <taxon>Protopolystoma</taxon>
    </lineage>
</organism>
<feature type="compositionally biased region" description="Low complexity" evidence="1">
    <location>
        <begin position="16"/>
        <end position="28"/>
    </location>
</feature>
<keyword evidence="3" id="KW-1185">Reference proteome</keyword>
<feature type="region of interest" description="Disordered" evidence="1">
    <location>
        <begin position="194"/>
        <end position="258"/>
    </location>
</feature>
<feature type="region of interest" description="Disordered" evidence="1">
    <location>
        <begin position="15"/>
        <end position="35"/>
    </location>
</feature>
<feature type="non-terminal residue" evidence="2">
    <location>
        <position position="1"/>
    </location>
</feature>
<comment type="caution">
    <text evidence="2">The sequence shown here is derived from an EMBL/GenBank/DDBJ whole genome shotgun (WGS) entry which is preliminary data.</text>
</comment>
<sequence>TADSSALATRLNLITKRQQQKQQQQKQFQQRRRAQKQGMLQTVTLASRRLNSSCAELISNPSDLSLAHHQWLSPILRRPLRQPLSQSSQLTSASLEVVPDHSPPGSSGRANCRASQSVALSTRHVTGCSSALCRQGQSPRSPKKPQSSTTLLNDQMASTCRRLRSPIKRYPAVASARPSLGLTNGVIRGIESLRRRPGRSRPHLGSTGHRRVGFVEQADGEASSGTASSSEDDDVEEEEMDDEVELVEDEESLVAGMDRGFEVGTRRLRNRSNVTQDSSVVWLTGHESS</sequence>
<gene>
    <name evidence="2" type="ORF">PXEA_LOCUS30727</name>
</gene>
<evidence type="ECO:0000313" key="2">
    <source>
        <dbReference type="EMBL" id="VEL37287.1"/>
    </source>
</evidence>
<feature type="compositionally biased region" description="Basic residues" evidence="1">
    <location>
        <begin position="195"/>
        <end position="212"/>
    </location>
</feature>